<name>A0A4Y2RR55_ARAVE</name>
<dbReference type="EMBL" id="BGPR01018074">
    <property type="protein sequence ID" value="GBN78178.1"/>
    <property type="molecule type" value="Genomic_DNA"/>
</dbReference>
<dbReference type="AlphaFoldDB" id="A0A4Y2RR55"/>
<comment type="caution">
    <text evidence="1">The sequence shown here is derived from an EMBL/GenBank/DDBJ whole genome shotgun (WGS) entry which is preliminary data.</text>
</comment>
<sequence>MFFIHGIQVTKSIFIAVAMHDQFVVQQLDFRFYFLQQALILVAYNTTAITEAGAINRIISALHINATGMVSYCLRTNKGDGVTHNRQLCAGEEEARRREGVLNMMC</sequence>
<evidence type="ECO:0000313" key="1">
    <source>
        <dbReference type="EMBL" id="GBN78178.1"/>
    </source>
</evidence>
<organism evidence="1 2">
    <name type="scientific">Araneus ventricosus</name>
    <name type="common">Orbweaver spider</name>
    <name type="synonym">Epeira ventricosa</name>
    <dbReference type="NCBI Taxonomy" id="182803"/>
    <lineage>
        <taxon>Eukaryota</taxon>
        <taxon>Metazoa</taxon>
        <taxon>Ecdysozoa</taxon>
        <taxon>Arthropoda</taxon>
        <taxon>Chelicerata</taxon>
        <taxon>Arachnida</taxon>
        <taxon>Araneae</taxon>
        <taxon>Araneomorphae</taxon>
        <taxon>Entelegynae</taxon>
        <taxon>Araneoidea</taxon>
        <taxon>Araneidae</taxon>
        <taxon>Araneus</taxon>
    </lineage>
</organism>
<gene>
    <name evidence="1" type="ORF">AVEN_65022_1</name>
</gene>
<protein>
    <submittedName>
        <fullName evidence="1">Uncharacterized protein</fullName>
    </submittedName>
</protein>
<keyword evidence="2" id="KW-1185">Reference proteome</keyword>
<accession>A0A4Y2RR55</accession>
<evidence type="ECO:0000313" key="2">
    <source>
        <dbReference type="Proteomes" id="UP000499080"/>
    </source>
</evidence>
<reference evidence="1 2" key="1">
    <citation type="journal article" date="2019" name="Sci. Rep.">
        <title>Orb-weaving spider Araneus ventricosus genome elucidates the spidroin gene catalogue.</title>
        <authorList>
            <person name="Kono N."/>
            <person name="Nakamura H."/>
            <person name="Ohtoshi R."/>
            <person name="Moran D.A.P."/>
            <person name="Shinohara A."/>
            <person name="Yoshida Y."/>
            <person name="Fujiwara M."/>
            <person name="Mori M."/>
            <person name="Tomita M."/>
            <person name="Arakawa K."/>
        </authorList>
    </citation>
    <scope>NUCLEOTIDE SEQUENCE [LARGE SCALE GENOMIC DNA]</scope>
</reference>
<dbReference type="Proteomes" id="UP000499080">
    <property type="component" value="Unassembled WGS sequence"/>
</dbReference>
<proteinExistence type="predicted"/>